<proteinExistence type="predicted"/>
<protein>
    <recommendedName>
        <fullName evidence="2">USP domain-containing protein</fullName>
    </recommendedName>
</protein>
<sequence>MACRGATKPKRLKLSQMVRVIPLELQRLFAQLLLADQLAASTSDLTDSFGWTSNEETSQHDVQELNRILFSALESSLVGTSGHDLINRLYHGIVVNKIVCKECGNISERQEDFLDLTVAVKGVSGLEEALCAFYVEEEHFDNDNLYQCGRCEKLVKATKEAKLRHLPTFLTISLLRFNFDFVKCERYKETGCYSFPVRLDMWPFCEQNDLPDSEYEYELFSVIIHKGGCYGGHYHAYIKDIDQLGSWFSLDEENVVINSTKDPTNVDNLLDLGDPLEILRTILVQVGPDGILVDQLGQKLLEKVGVAWNKRYRKQHGSLRKFLESHPDVFLLKADGTRVAAKQVDHGCPGQQLNKSKGKKAQTGNCKAITAHTYKTEEKQPRFPASDVHWFDFDDSQVRPIQEKEIEKQFQGKECAYMLFYRKSQLQRPAEARGNSRYKVPPDLMEEIADLDASLQKQRAEFDSAANVIEVHLHLGPEYKFENGALHPASSQKDSVLTITIDRRKALGDLRQAIFQLLEFWKGDMVITVAKQLPAGLHLYETFNEDHTSLHSLGITDGANLFVWNSNQVCGMEVQAGEDFAPMLLKVLCPTMNSKLETAMVQFTETQRVFARNTLLASVREALTLSTGISPEELTVYYKKNLGNKGSTTWVEYDAEDMHKSLADLRLKDGDSVLATDQKCYSLSVLSSNGMPLTIADRSWLQVRNYCGEKLAPTAGATVTIPVIMETLILEIKANAIEKLKLKDEQACEDLTVKGIGLKTGSSLALFPGHTPTETQLFLYFSVGDSLHLSPEMEIVVEQCISVRECLKLMLAKSGLTGGYWHLRKTDWCYDAGEVLKDEEATLADMKIVNGETLVIMEGRLPPKGFLILPVWLYQPAPNSENRGCFHEEQENVSDRLYALNIESRDFSSQQYMGTELEYMGNIEISGEASLEDLKTQVLTLPVLQDLSVPSMEFVRVWLVENKCPVKILRNQQQQLSKFKLGARAEIGIQPLQAEESLAPTELLLRLQMAVPGERSYYPAEEFVWDTSKEYTARALKQKIVQRYSLLPEQIEIAKYFAEHFEWMPMTSWSQQVSKKKKKKKSQSLQGAPYYLKDGDIIGVKNLLIDKNKDFSTIADEIGKEKLRLEDSNNDKRQQATAYQSGDAPENSERKTVRVRTRRPEVALSISVADFR</sequence>
<keyword evidence="4" id="KW-1185">Reference proteome</keyword>
<accession>A0A401PCJ3</accession>
<feature type="region of interest" description="Disordered" evidence="1">
    <location>
        <begin position="1125"/>
        <end position="1158"/>
    </location>
</feature>
<evidence type="ECO:0000313" key="4">
    <source>
        <dbReference type="Proteomes" id="UP000288216"/>
    </source>
</evidence>
<dbReference type="Proteomes" id="UP000288216">
    <property type="component" value="Unassembled WGS sequence"/>
</dbReference>
<dbReference type="EMBL" id="BFAA01001854">
    <property type="protein sequence ID" value="GCB70835.1"/>
    <property type="molecule type" value="Genomic_DNA"/>
</dbReference>
<dbReference type="InterPro" id="IPR028889">
    <property type="entry name" value="USP"/>
</dbReference>
<reference evidence="3 4" key="1">
    <citation type="journal article" date="2018" name="Nat. Ecol. Evol.">
        <title>Shark genomes provide insights into elasmobranch evolution and the origin of vertebrates.</title>
        <authorList>
            <person name="Hara Y"/>
            <person name="Yamaguchi K"/>
            <person name="Onimaru K"/>
            <person name="Kadota M"/>
            <person name="Koyanagi M"/>
            <person name="Keeley SD"/>
            <person name="Tatsumi K"/>
            <person name="Tanaka K"/>
            <person name="Motone F"/>
            <person name="Kageyama Y"/>
            <person name="Nozu R"/>
            <person name="Adachi N"/>
            <person name="Nishimura O"/>
            <person name="Nakagawa R"/>
            <person name="Tanegashima C"/>
            <person name="Kiyatake I"/>
            <person name="Matsumoto R"/>
            <person name="Murakumo K"/>
            <person name="Nishida K"/>
            <person name="Terakita A"/>
            <person name="Kuratani S"/>
            <person name="Sato K"/>
            <person name="Hyodo S Kuraku.S."/>
        </authorList>
    </citation>
    <scope>NUCLEOTIDE SEQUENCE [LARGE SCALE GENOMIC DNA]</scope>
</reference>
<dbReference type="STRING" id="75743.A0A401PCJ3"/>
<dbReference type="InterPro" id="IPR057763">
    <property type="entry name" value="UBL_USP40"/>
</dbReference>
<dbReference type="Gene3D" id="3.90.70.10">
    <property type="entry name" value="Cysteine proteinases"/>
    <property type="match status" value="2"/>
</dbReference>
<dbReference type="GO" id="GO:0005829">
    <property type="term" value="C:cytosol"/>
    <property type="evidence" value="ECO:0007669"/>
    <property type="project" value="TreeGrafter"/>
</dbReference>
<dbReference type="SUPFAM" id="SSF54001">
    <property type="entry name" value="Cysteine proteinases"/>
    <property type="match status" value="1"/>
</dbReference>
<name>A0A401PCJ3_SCYTO</name>
<dbReference type="PANTHER" id="PTHR24006:SF842">
    <property type="entry name" value="UBIQUITIN CARBOXYL-TERMINAL HYDROLASE 40"/>
    <property type="match status" value="1"/>
</dbReference>
<feature type="compositionally biased region" description="Basic and acidic residues" evidence="1">
    <location>
        <begin position="1125"/>
        <end position="1134"/>
    </location>
</feature>
<dbReference type="GO" id="GO:0005634">
    <property type="term" value="C:nucleus"/>
    <property type="evidence" value="ECO:0007669"/>
    <property type="project" value="TreeGrafter"/>
</dbReference>
<dbReference type="OMA" id="WIVITEY"/>
<evidence type="ECO:0000259" key="2">
    <source>
        <dbReference type="PROSITE" id="PS50235"/>
    </source>
</evidence>
<dbReference type="Pfam" id="PF25822">
    <property type="entry name" value="UBL_USP40"/>
    <property type="match status" value="1"/>
</dbReference>
<dbReference type="InterPro" id="IPR018200">
    <property type="entry name" value="USP_CS"/>
</dbReference>
<dbReference type="FunFam" id="3.90.70.10:FF:000043">
    <property type="entry name" value="Ubiquitin carboxyl-terminal hydrolase 40"/>
    <property type="match status" value="1"/>
</dbReference>
<evidence type="ECO:0000313" key="3">
    <source>
        <dbReference type="EMBL" id="GCB70835.1"/>
    </source>
</evidence>
<evidence type="ECO:0000256" key="1">
    <source>
        <dbReference type="SAM" id="MobiDB-lite"/>
    </source>
</evidence>
<dbReference type="Pfam" id="PF00443">
    <property type="entry name" value="UCH"/>
    <property type="match status" value="1"/>
</dbReference>
<dbReference type="InterPro" id="IPR038765">
    <property type="entry name" value="Papain-like_cys_pep_sf"/>
</dbReference>
<feature type="domain" description="USP" evidence="2">
    <location>
        <begin position="1"/>
        <end position="424"/>
    </location>
</feature>
<dbReference type="InterPro" id="IPR050164">
    <property type="entry name" value="Peptidase_C19"/>
</dbReference>
<dbReference type="AlphaFoldDB" id="A0A401PCJ3"/>
<gene>
    <name evidence="3" type="ORF">scyTo_0005784</name>
</gene>
<dbReference type="InterPro" id="IPR001394">
    <property type="entry name" value="Peptidase_C19_UCH"/>
</dbReference>
<dbReference type="OrthoDB" id="289038at2759"/>
<organism evidence="3 4">
    <name type="scientific">Scyliorhinus torazame</name>
    <name type="common">Cloudy catshark</name>
    <name type="synonym">Catulus torazame</name>
    <dbReference type="NCBI Taxonomy" id="75743"/>
    <lineage>
        <taxon>Eukaryota</taxon>
        <taxon>Metazoa</taxon>
        <taxon>Chordata</taxon>
        <taxon>Craniata</taxon>
        <taxon>Vertebrata</taxon>
        <taxon>Chondrichthyes</taxon>
        <taxon>Elasmobranchii</taxon>
        <taxon>Galeomorphii</taxon>
        <taxon>Galeoidea</taxon>
        <taxon>Carcharhiniformes</taxon>
        <taxon>Scyliorhinidae</taxon>
        <taxon>Scyliorhinus</taxon>
    </lineage>
</organism>
<dbReference type="PROSITE" id="PS50235">
    <property type="entry name" value="USP_3"/>
    <property type="match status" value="1"/>
</dbReference>
<dbReference type="PROSITE" id="PS00973">
    <property type="entry name" value="USP_2"/>
    <property type="match status" value="1"/>
</dbReference>
<comment type="caution">
    <text evidence="3">The sequence shown here is derived from an EMBL/GenBank/DDBJ whole genome shotgun (WGS) entry which is preliminary data.</text>
</comment>
<dbReference type="GO" id="GO:0004843">
    <property type="term" value="F:cysteine-type deubiquitinase activity"/>
    <property type="evidence" value="ECO:0007669"/>
    <property type="project" value="InterPro"/>
</dbReference>
<dbReference type="GO" id="GO:0016579">
    <property type="term" value="P:protein deubiquitination"/>
    <property type="evidence" value="ECO:0007669"/>
    <property type="project" value="InterPro"/>
</dbReference>
<dbReference type="PANTHER" id="PTHR24006">
    <property type="entry name" value="UBIQUITIN CARBOXYL-TERMINAL HYDROLASE"/>
    <property type="match status" value="1"/>
</dbReference>